<keyword evidence="1" id="KW-0560">Oxidoreductase</keyword>
<dbReference type="Gene3D" id="3.30.9.10">
    <property type="entry name" value="D-Amino Acid Oxidase, subunit A, domain 2"/>
    <property type="match status" value="1"/>
</dbReference>
<feature type="domain" description="FAD dependent oxidoreductase" evidence="2">
    <location>
        <begin position="2"/>
        <end position="335"/>
    </location>
</feature>
<keyword evidence="4" id="KW-1185">Reference proteome</keyword>
<reference evidence="4" key="1">
    <citation type="submission" date="2016-11" db="EMBL/GenBank/DDBJ databases">
        <title>Mesorhizobium oceanicum sp. nov., isolated from deep seawater in South China Sea.</title>
        <authorList>
            <person name="Fu G.-Y."/>
        </authorList>
    </citation>
    <scope>NUCLEOTIDE SEQUENCE [LARGE SCALE GENOMIC DNA]</scope>
    <source>
        <strain evidence="4">B7</strain>
    </source>
</reference>
<organism evidence="3 4">
    <name type="scientific">Aquibium oceanicum</name>
    <dbReference type="NCBI Taxonomy" id="1670800"/>
    <lineage>
        <taxon>Bacteria</taxon>
        <taxon>Pseudomonadati</taxon>
        <taxon>Pseudomonadota</taxon>
        <taxon>Alphaproteobacteria</taxon>
        <taxon>Hyphomicrobiales</taxon>
        <taxon>Phyllobacteriaceae</taxon>
        <taxon>Aquibium</taxon>
    </lineage>
</organism>
<dbReference type="SUPFAM" id="SSF51905">
    <property type="entry name" value="FAD/NAD(P)-binding domain"/>
    <property type="match status" value="1"/>
</dbReference>
<protein>
    <submittedName>
        <fullName evidence="3">FAD-dependent oxidoreductase</fullName>
    </submittedName>
</protein>
<sequence length="362" mass="38561">MAGASVASELAGTYRVLLAEREGQPGYHTTGRSAALFSETYGPPQIRALSRASRAFFDGPPTGFAAAPILSPRGVLTVARPDQIEALERELATFPVGEKIRRVSPAEASALMPLMRDGYVAGAIHDTSARDIDVHALHQGYLRQFRAAGGRLETGAEILGIERDGATWRIRTSNLEIRAAIVVNAAGAWADEIGVMAGANRIGLVPKRRTALIIAAPDGVQIGPWPMVVDVDEEFYLKPDAGRFLISPADETPSAPCDAQPEELDVAICIDRIEKAFDFPVQRVENKWAGLRSFVADKTPVAGFEPGLPGFFWLAGQGGYGIQTAPALSRFAAALVAGKNPPADIIDEGVIPTALSPARFRA</sequence>
<dbReference type="InterPro" id="IPR006076">
    <property type="entry name" value="FAD-dep_OxRdtase"/>
</dbReference>
<dbReference type="STRING" id="1670800.BSQ44_03485"/>
<evidence type="ECO:0000256" key="1">
    <source>
        <dbReference type="ARBA" id="ARBA00023002"/>
    </source>
</evidence>
<dbReference type="PANTHER" id="PTHR13847">
    <property type="entry name" value="SARCOSINE DEHYDROGENASE-RELATED"/>
    <property type="match status" value="1"/>
</dbReference>
<proteinExistence type="predicted"/>
<dbReference type="Proteomes" id="UP000182840">
    <property type="component" value="Chromosome"/>
</dbReference>
<dbReference type="EMBL" id="CP018171">
    <property type="protein sequence ID" value="APH70551.1"/>
    <property type="molecule type" value="Genomic_DNA"/>
</dbReference>
<gene>
    <name evidence="3" type="ORF">BSQ44_03485</name>
</gene>
<evidence type="ECO:0000313" key="4">
    <source>
        <dbReference type="Proteomes" id="UP000182840"/>
    </source>
</evidence>
<dbReference type="AlphaFoldDB" id="A0A1L3SMG2"/>
<evidence type="ECO:0000259" key="2">
    <source>
        <dbReference type="Pfam" id="PF01266"/>
    </source>
</evidence>
<name>A0A1L3SMG2_9HYPH</name>
<dbReference type="KEGG" id="meso:BSQ44_03485"/>
<evidence type="ECO:0000313" key="3">
    <source>
        <dbReference type="EMBL" id="APH70551.1"/>
    </source>
</evidence>
<dbReference type="PANTHER" id="PTHR13847:SF287">
    <property type="entry name" value="FAD-DEPENDENT OXIDOREDUCTASE DOMAIN-CONTAINING PROTEIN 1"/>
    <property type="match status" value="1"/>
</dbReference>
<accession>A0A1L3SMG2</accession>
<dbReference type="Gene3D" id="3.50.50.60">
    <property type="entry name" value="FAD/NAD(P)-binding domain"/>
    <property type="match status" value="1"/>
</dbReference>
<dbReference type="InterPro" id="IPR036188">
    <property type="entry name" value="FAD/NAD-bd_sf"/>
</dbReference>
<dbReference type="GO" id="GO:0005737">
    <property type="term" value="C:cytoplasm"/>
    <property type="evidence" value="ECO:0007669"/>
    <property type="project" value="TreeGrafter"/>
</dbReference>
<dbReference type="GO" id="GO:0016491">
    <property type="term" value="F:oxidoreductase activity"/>
    <property type="evidence" value="ECO:0007669"/>
    <property type="project" value="UniProtKB-KW"/>
</dbReference>
<dbReference type="Pfam" id="PF01266">
    <property type="entry name" value="DAO"/>
    <property type="match status" value="1"/>
</dbReference>
<dbReference type="RefSeq" id="WP_072601963.1">
    <property type="nucleotide sequence ID" value="NZ_CP018171.1"/>
</dbReference>